<dbReference type="KEGG" id="ahw:NCTC11636_00995"/>
<organism evidence="2 3">
    <name type="scientific">Actinomyces howellii</name>
    <dbReference type="NCBI Taxonomy" id="52771"/>
    <lineage>
        <taxon>Bacteria</taxon>
        <taxon>Bacillati</taxon>
        <taxon>Actinomycetota</taxon>
        <taxon>Actinomycetes</taxon>
        <taxon>Actinomycetales</taxon>
        <taxon>Actinomycetaceae</taxon>
        <taxon>Actinomyces</taxon>
    </lineage>
</organism>
<name>A0A448HFS5_9ACTO</name>
<feature type="transmembrane region" description="Helical" evidence="1">
    <location>
        <begin position="36"/>
        <end position="54"/>
    </location>
</feature>
<protein>
    <submittedName>
        <fullName evidence="2">Uncharacterized protein</fullName>
    </submittedName>
</protein>
<sequence>MSGPVERSYTWVLTDQPAGFPVVPPLPLTGGTAADTLTVVGTGLVFLSLVLAALRRRAPRTRR</sequence>
<reference evidence="2 3" key="1">
    <citation type="submission" date="2018-12" db="EMBL/GenBank/DDBJ databases">
        <authorList>
            <consortium name="Pathogen Informatics"/>
        </authorList>
    </citation>
    <scope>NUCLEOTIDE SEQUENCE [LARGE SCALE GENOMIC DNA]</scope>
    <source>
        <strain evidence="2 3">NCTC11636</strain>
    </source>
</reference>
<keyword evidence="1" id="KW-0472">Membrane</keyword>
<accession>A0A448HFS5</accession>
<dbReference type="Proteomes" id="UP000266895">
    <property type="component" value="Chromosome"/>
</dbReference>
<dbReference type="EMBL" id="LR134350">
    <property type="protein sequence ID" value="VEG27367.1"/>
    <property type="molecule type" value="Genomic_DNA"/>
</dbReference>
<keyword evidence="3" id="KW-1185">Reference proteome</keyword>
<keyword evidence="1" id="KW-0812">Transmembrane</keyword>
<evidence type="ECO:0000256" key="1">
    <source>
        <dbReference type="SAM" id="Phobius"/>
    </source>
</evidence>
<gene>
    <name evidence="2" type="ORF">NCTC11636_00995</name>
</gene>
<evidence type="ECO:0000313" key="3">
    <source>
        <dbReference type="Proteomes" id="UP000266895"/>
    </source>
</evidence>
<proteinExistence type="predicted"/>
<evidence type="ECO:0000313" key="2">
    <source>
        <dbReference type="EMBL" id="VEG27367.1"/>
    </source>
</evidence>
<dbReference type="RefSeq" id="WP_126382157.1">
    <property type="nucleotide sequence ID" value="NZ_LR134350.1"/>
</dbReference>
<keyword evidence="1" id="KW-1133">Transmembrane helix</keyword>
<dbReference type="AlphaFoldDB" id="A0A448HFS5"/>
<dbReference type="NCBIfam" id="TIGR01167">
    <property type="entry name" value="LPXTG_anchor"/>
    <property type="match status" value="1"/>
</dbReference>